<dbReference type="Proteomes" id="UP001145021">
    <property type="component" value="Unassembled WGS sequence"/>
</dbReference>
<dbReference type="GO" id="GO:0020037">
    <property type="term" value="F:heme binding"/>
    <property type="evidence" value="ECO:0007669"/>
    <property type="project" value="InterPro"/>
</dbReference>
<protein>
    <recommendedName>
        <fullName evidence="9">Cytochrome P450</fullName>
    </recommendedName>
</protein>
<dbReference type="PANTHER" id="PTHR24305:SF108">
    <property type="entry name" value="P450, PUTATIVE (EUROFUNG)-RELATED"/>
    <property type="match status" value="1"/>
</dbReference>
<dbReference type="GO" id="GO:0005506">
    <property type="term" value="F:iron ion binding"/>
    <property type="evidence" value="ECO:0007669"/>
    <property type="project" value="InterPro"/>
</dbReference>
<dbReference type="InterPro" id="IPR001128">
    <property type="entry name" value="Cyt_P450"/>
</dbReference>
<evidence type="ECO:0000313" key="7">
    <source>
        <dbReference type="EMBL" id="KAJ1645691.1"/>
    </source>
</evidence>
<keyword evidence="3 4" id="KW-0408">Iron</keyword>
<evidence type="ECO:0000256" key="6">
    <source>
        <dbReference type="SAM" id="Phobius"/>
    </source>
</evidence>
<dbReference type="AlphaFoldDB" id="A0A9W8CIU0"/>
<evidence type="ECO:0000256" key="5">
    <source>
        <dbReference type="RuleBase" id="RU000461"/>
    </source>
</evidence>
<keyword evidence="6" id="KW-0812">Transmembrane</keyword>
<sequence length="531" mass="59836">MNGAGGNSTRLMFDDDDDFNNSTPLTSIMYSLATLTIVLLLFKIIYERWVTPLSQVPGKYLHSISSLPMRYNMLRGTLPQFLLSLHRQYGPVVRIAPQRVSVADVEMLRHILGSHVYRKTPSYDMPSVLEANTFSTRSAELSSERRRQMGPGFSHKHLLEMEDRINECGVLRLREVLDQEIKKDGVVRMQYNRVFSLIALDVIGILGFGKRFEALRSGGHELVGMLVRIRMFNYVTMAFPWFKKLPMLVGRRLLGTLYRLIDFALQAIEQRRKEGKGMVDLLQMMMDVGRTEGDRRMTMSDPQMVSETILHLIAGVDTTSAGLTWTLALLLEHREIMDRLVSEIRTVFPDLQTVVSFEDCRLRLPYLTAVINESLRIMSPTPGMLPRLAPAGGVRLGGYFLPAGTWICCSIGAVHLNPATFALPGVFDPERFLGEKGAATKHNLLAFSTGVRACLGRNLALVEMHVVLANLLKNYDLRSAICPSKPESSSANEYCGEVLSCISRRYMMTINPSNPDRDCQVLVYPRKPEEI</sequence>
<accession>A0A9W8CIU0</accession>
<reference evidence="7" key="1">
    <citation type="submission" date="2022-07" db="EMBL/GenBank/DDBJ databases">
        <title>Phylogenomic reconstructions and comparative analyses of Kickxellomycotina fungi.</title>
        <authorList>
            <person name="Reynolds N.K."/>
            <person name="Stajich J.E."/>
            <person name="Barry K."/>
            <person name="Grigoriev I.V."/>
            <person name="Crous P."/>
            <person name="Smith M.E."/>
        </authorList>
    </citation>
    <scope>NUCLEOTIDE SEQUENCE</scope>
    <source>
        <strain evidence="7">NBRC 105413</strain>
    </source>
</reference>
<evidence type="ECO:0000256" key="2">
    <source>
        <dbReference type="ARBA" id="ARBA00022723"/>
    </source>
</evidence>
<keyword evidence="6" id="KW-1133">Transmembrane helix</keyword>
<dbReference type="EMBL" id="JANBOH010000093">
    <property type="protein sequence ID" value="KAJ1645691.1"/>
    <property type="molecule type" value="Genomic_DNA"/>
</dbReference>
<keyword evidence="4 5" id="KW-0349">Heme</keyword>
<keyword evidence="8" id="KW-1185">Reference proteome</keyword>
<evidence type="ECO:0008006" key="9">
    <source>
        <dbReference type="Google" id="ProtNLM"/>
    </source>
</evidence>
<gene>
    <name evidence="7" type="ORF">LPJ64_002745</name>
</gene>
<comment type="cofactor">
    <cofactor evidence="1 4">
        <name>heme</name>
        <dbReference type="ChEBI" id="CHEBI:30413"/>
    </cofactor>
</comment>
<evidence type="ECO:0000256" key="3">
    <source>
        <dbReference type="ARBA" id="ARBA00023004"/>
    </source>
</evidence>
<dbReference type="SUPFAM" id="SSF48264">
    <property type="entry name" value="Cytochrome P450"/>
    <property type="match status" value="1"/>
</dbReference>
<proteinExistence type="inferred from homology"/>
<name>A0A9W8CIU0_9FUNG</name>
<evidence type="ECO:0000256" key="1">
    <source>
        <dbReference type="ARBA" id="ARBA00001971"/>
    </source>
</evidence>
<feature type="transmembrane region" description="Helical" evidence="6">
    <location>
        <begin position="28"/>
        <end position="46"/>
    </location>
</feature>
<dbReference type="PRINTS" id="PR00385">
    <property type="entry name" value="P450"/>
</dbReference>
<comment type="caution">
    <text evidence="7">The sequence shown here is derived from an EMBL/GenBank/DDBJ whole genome shotgun (WGS) entry which is preliminary data.</text>
</comment>
<evidence type="ECO:0000313" key="8">
    <source>
        <dbReference type="Proteomes" id="UP001145021"/>
    </source>
</evidence>
<keyword evidence="2 4" id="KW-0479">Metal-binding</keyword>
<dbReference type="PANTHER" id="PTHR24305">
    <property type="entry name" value="CYTOCHROME P450"/>
    <property type="match status" value="1"/>
</dbReference>
<dbReference type="GO" id="GO:0016705">
    <property type="term" value="F:oxidoreductase activity, acting on paired donors, with incorporation or reduction of molecular oxygen"/>
    <property type="evidence" value="ECO:0007669"/>
    <property type="project" value="InterPro"/>
</dbReference>
<dbReference type="InterPro" id="IPR002401">
    <property type="entry name" value="Cyt_P450_E_grp-I"/>
</dbReference>
<dbReference type="InterPro" id="IPR036396">
    <property type="entry name" value="Cyt_P450_sf"/>
</dbReference>
<dbReference type="Gene3D" id="1.10.630.10">
    <property type="entry name" value="Cytochrome P450"/>
    <property type="match status" value="1"/>
</dbReference>
<dbReference type="PRINTS" id="PR00463">
    <property type="entry name" value="EP450I"/>
</dbReference>
<dbReference type="InterPro" id="IPR050121">
    <property type="entry name" value="Cytochrome_P450_monoxygenase"/>
</dbReference>
<evidence type="ECO:0000256" key="4">
    <source>
        <dbReference type="PIRSR" id="PIRSR602401-1"/>
    </source>
</evidence>
<keyword evidence="5" id="KW-0560">Oxidoreductase</keyword>
<keyword evidence="6" id="KW-0472">Membrane</keyword>
<dbReference type="InterPro" id="IPR017972">
    <property type="entry name" value="Cyt_P450_CS"/>
</dbReference>
<feature type="transmembrane region" description="Helical" evidence="6">
    <location>
        <begin position="191"/>
        <end position="210"/>
    </location>
</feature>
<comment type="similarity">
    <text evidence="5">Belongs to the cytochrome P450 family.</text>
</comment>
<feature type="binding site" description="axial binding residue" evidence="4">
    <location>
        <position position="454"/>
    </location>
    <ligand>
        <name>heme</name>
        <dbReference type="ChEBI" id="CHEBI:30413"/>
    </ligand>
    <ligandPart>
        <name>Fe</name>
        <dbReference type="ChEBI" id="CHEBI:18248"/>
    </ligandPart>
</feature>
<organism evidence="7 8">
    <name type="scientific">Coemansia asiatica</name>
    <dbReference type="NCBI Taxonomy" id="1052880"/>
    <lineage>
        <taxon>Eukaryota</taxon>
        <taxon>Fungi</taxon>
        <taxon>Fungi incertae sedis</taxon>
        <taxon>Zoopagomycota</taxon>
        <taxon>Kickxellomycotina</taxon>
        <taxon>Kickxellomycetes</taxon>
        <taxon>Kickxellales</taxon>
        <taxon>Kickxellaceae</taxon>
        <taxon>Coemansia</taxon>
    </lineage>
</organism>
<dbReference type="Pfam" id="PF00067">
    <property type="entry name" value="p450"/>
    <property type="match status" value="1"/>
</dbReference>
<dbReference type="GO" id="GO:0004497">
    <property type="term" value="F:monooxygenase activity"/>
    <property type="evidence" value="ECO:0007669"/>
    <property type="project" value="UniProtKB-KW"/>
</dbReference>
<keyword evidence="5" id="KW-0503">Monooxygenase</keyword>
<dbReference type="PROSITE" id="PS00086">
    <property type="entry name" value="CYTOCHROME_P450"/>
    <property type="match status" value="1"/>
</dbReference>